<comment type="caution">
    <text evidence="1">The sequence shown here is derived from an EMBL/GenBank/DDBJ whole genome shotgun (WGS) entry which is preliminary data.</text>
</comment>
<keyword evidence="2" id="KW-1185">Reference proteome</keyword>
<protein>
    <submittedName>
        <fullName evidence="1">Uncharacterized protein</fullName>
    </submittedName>
</protein>
<dbReference type="EMBL" id="QTSX02007214">
    <property type="protein sequence ID" value="KAJ9049607.1"/>
    <property type="molecule type" value="Genomic_DNA"/>
</dbReference>
<name>A0ACC2RHR4_9FUNG</name>
<evidence type="ECO:0000313" key="2">
    <source>
        <dbReference type="Proteomes" id="UP001165960"/>
    </source>
</evidence>
<accession>A0ACC2RHR4</accession>
<sequence>MQYTAPIIPSTIPKDPNKDKPEEPIVTARETTKPTKEPVEPAKNTVKKLSQRKDLLNFLL</sequence>
<organism evidence="1 2">
    <name type="scientific">Entomophthora muscae</name>
    <dbReference type="NCBI Taxonomy" id="34485"/>
    <lineage>
        <taxon>Eukaryota</taxon>
        <taxon>Fungi</taxon>
        <taxon>Fungi incertae sedis</taxon>
        <taxon>Zoopagomycota</taxon>
        <taxon>Entomophthoromycotina</taxon>
        <taxon>Entomophthoromycetes</taxon>
        <taxon>Entomophthorales</taxon>
        <taxon>Entomophthoraceae</taxon>
        <taxon>Entomophthora</taxon>
    </lineage>
</organism>
<gene>
    <name evidence="1" type="ORF">DSO57_1022606</name>
</gene>
<reference evidence="1" key="1">
    <citation type="submission" date="2022-04" db="EMBL/GenBank/DDBJ databases">
        <title>Genome of the entomopathogenic fungus Entomophthora muscae.</title>
        <authorList>
            <person name="Elya C."/>
            <person name="Lovett B.R."/>
            <person name="Lee E."/>
            <person name="Macias A.M."/>
            <person name="Hajek A.E."/>
            <person name="De Bivort B.L."/>
            <person name="Kasson M.T."/>
            <person name="De Fine Licht H.H."/>
            <person name="Stajich J.E."/>
        </authorList>
    </citation>
    <scope>NUCLEOTIDE SEQUENCE</scope>
    <source>
        <strain evidence="1">Berkeley</strain>
    </source>
</reference>
<proteinExistence type="predicted"/>
<evidence type="ECO:0000313" key="1">
    <source>
        <dbReference type="EMBL" id="KAJ9049607.1"/>
    </source>
</evidence>
<dbReference type="Proteomes" id="UP001165960">
    <property type="component" value="Unassembled WGS sequence"/>
</dbReference>